<dbReference type="Pfam" id="PF00248">
    <property type="entry name" value="Aldo_ket_red"/>
    <property type="match status" value="1"/>
</dbReference>
<feature type="active site" description="Proton donor" evidence="4">
    <location>
        <position position="86"/>
    </location>
</feature>
<gene>
    <name evidence="8" type="primary">AKR1B1</name>
    <name evidence="8" type="ORF">CDAR_125401</name>
</gene>
<evidence type="ECO:0000256" key="6">
    <source>
        <dbReference type="PIRSR" id="PIRSR000097-3"/>
    </source>
</evidence>
<protein>
    <submittedName>
        <fullName evidence="8">Aldo-keto reductase family 1 member B1</fullName>
    </submittedName>
</protein>
<dbReference type="GO" id="GO:0016491">
    <property type="term" value="F:oxidoreductase activity"/>
    <property type="evidence" value="ECO:0007669"/>
    <property type="project" value="UniProtKB-KW"/>
</dbReference>
<keyword evidence="3" id="KW-0560">Oxidoreductase</keyword>
<dbReference type="PROSITE" id="PS00062">
    <property type="entry name" value="ALDOKETO_REDUCTASE_2"/>
    <property type="match status" value="1"/>
</dbReference>
<dbReference type="SUPFAM" id="SSF51430">
    <property type="entry name" value="NAD(P)-linked oxidoreductase"/>
    <property type="match status" value="1"/>
</dbReference>
<evidence type="ECO:0000256" key="5">
    <source>
        <dbReference type="PIRSR" id="PIRSR000097-2"/>
    </source>
</evidence>
<sequence length="360" mass="41506">MLICQLLRRLRTSGTVRTNQTIYRNMAPNGRRILLKKESTAELSSGFKMPYMGLGMWQTDKADEVEKAIETAIDAGYRHFDTAFAYENEHLIGKTLKKIFESGKVKREDLFIVTKLPPNGMAPESVKYFCQKSLKDLKLDYADLYLIHFPIATKRTEDDSNLYPVENGQLAIDTNFNLLDTWKAMEKLVDEKLVKSIGISNFNSEQVQRIYNASRIKPAVLQVECHAYLPQIDLVNQCKKLGIVVTAYSPLGTPGLSNFVKHKYNINYPLDILLKDPEVMALSERYSATPAQILLTYLLDREIVVIPKSSNPERIKENIKCFETDLSKEDFIRLLSLSRNYRYFLFNQHENMPKHPEYPF</sequence>
<comment type="similarity">
    <text evidence="1">Belongs to the aldo/keto reductase family.</text>
</comment>
<evidence type="ECO:0000256" key="4">
    <source>
        <dbReference type="PIRSR" id="PIRSR000097-1"/>
    </source>
</evidence>
<feature type="domain" description="NADP-dependent oxidoreductase" evidence="7">
    <location>
        <begin position="52"/>
        <end position="334"/>
    </location>
</feature>
<dbReference type="FunFam" id="3.20.20.100:FF:000006">
    <property type="entry name" value="Aldo-keto reductase family 1 member A1"/>
    <property type="match status" value="1"/>
</dbReference>
<dbReference type="PROSITE" id="PS00798">
    <property type="entry name" value="ALDOKETO_REDUCTASE_1"/>
    <property type="match status" value="1"/>
</dbReference>
<dbReference type="PRINTS" id="PR00069">
    <property type="entry name" value="ALDKETRDTASE"/>
</dbReference>
<dbReference type="PANTHER" id="PTHR11732">
    <property type="entry name" value="ALDO/KETO REDUCTASE"/>
    <property type="match status" value="1"/>
</dbReference>
<dbReference type="InterPro" id="IPR018170">
    <property type="entry name" value="Aldo/ket_reductase_CS"/>
</dbReference>
<reference evidence="8 9" key="1">
    <citation type="submission" date="2021-06" db="EMBL/GenBank/DDBJ databases">
        <title>Caerostris darwini draft genome.</title>
        <authorList>
            <person name="Kono N."/>
            <person name="Arakawa K."/>
        </authorList>
    </citation>
    <scope>NUCLEOTIDE SEQUENCE [LARGE SCALE GENOMIC DNA]</scope>
</reference>
<dbReference type="PIRSF" id="PIRSF000097">
    <property type="entry name" value="AKR"/>
    <property type="match status" value="1"/>
</dbReference>
<keyword evidence="9" id="KW-1185">Reference proteome</keyword>
<comment type="caution">
    <text evidence="8">The sequence shown here is derived from an EMBL/GenBank/DDBJ whole genome shotgun (WGS) entry which is preliminary data.</text>
</comment>
<keyword evidence="2" id="KW-0521">NADP</keyword>
<evidence type="ECO:0000259" key="7">
    <source>
        <dbReference type="Pfam" id="PF00248"/>
    </source>
</evidence>
<evidence type="ECO:0000256" key="3">
    <source>
        <dbReference type="ARBA" id="ARBA00023002"/>
    </source>
</evidence>
<accession>A0AAV4Q8Z8</accession>
<evidence type="ECO:0000313" key="8">
    <source>
        <dbReference type="EMBL" id="GIY03858.1"/>
    </source>
</evidence>
<name>A0AAV4Q8Z8_9ARAC</name>
<dbReference type="InterPro" id="IPR036812">
    <property type="entry name" value="NAD(P)_OxRdtase_dom_sf"/>
</dbReference>
<dbReference type="InterPro" id="IPR020471">
    <property type="entry name" value="AKR"/>
</dbReference>
<dbReference type="AlphaFoldDB" id="A0AAV4Q8Z8"/>
<dbReference type="InterPro" id="IPR023210">
    <property type="entry name" value="NADP_OxRdtase_dom"/>
</dbReference>
<feature type="binding site" evidence="5">
    <location>
        <position position="148"/>
    </location>
    <ligand>
        <name>substrate</name>
    </ligand>
</feature>
<evidence type="ECO:0000256" key="2">
    <source>
        <dbReference type="ARBA" id="ARBA00022857"/>
    </source>
</evidence>
<proteinExistence type="inferred from homology"/>
<evidence type="ECO:0000313" key="9">
    <source>
        <dbReference type="Proteomes" id="UP001054837"/>
    </source>
</evidence>
<dbReference type="Proteomes" id="UP001054837">
    <property type="component" value="Unassembled WGS sequence"/>
</dbReference>
<evidence type="ECO:0000256" key="1">
    <source>
        <dbReference type="ARBA" id="ARBA00007905"/>
    </source>
</evidence>
<dbReference type="EMBL" id="BPLQ01003853">
    <property type="protein sequence ID" value="GIY03858.1"/>
    <property type="molecule type" value="Genomic_DNA"/>
</dbReference>
<dbReference type="Gene3D" id="3.20.20.100">
    <property type="entry name" value="NADP-dependent oxidoreductase domain"/>
    <property type="match status" value="1"/>
</dbReference>
<organism evidence="8 9">
    <name type="scientific">Caerostris darwini</name>
    <dbReference type="NCBI Taxonomy" id="1538125"/>
    <lineage>
        <taxon>Eukaryota</taxon>
        <taxon>Metazoa</taxon>
        <taxon>Ecdysozoa</taxon>
        <taxon>Arthropoda</taxon>
        <taxon>Chelicerata</taxon>
        <taxon>Arachnida</taxon>
        <taxon>Araneae</taxon>
        <taxon>Araneomorphae</taxon>
        <taxon>Entelegynae</taxon>
        <taxon>Araneoidea</taxon>
        <taxon>Araneidae</taxon>
        <taxon>Caerostris</taxon>
    </lineage>
</organism>
<feature type="site" description="Lowers pKa of active site Tyr" evidence="6">
    <location>
        <position position="115"/>
    </location>
</feature>